<accession>A0ACD1ADA5</accession>
<name>A0ACD1ADA5_9FIRM</name>
<proteinExistence type="predicted"/>
<gene>
    <name evidence="1" type="ORF">FRZ06_13420</name>
</gene>
<keyword evidence="2" id="KW-1185">Reference proteome</keyword>
<sequence length="271" mass="29218">MEKLIVTVAHTGNVPTKAMNPHTPVTAREIVDNIKQCAVLGASVAHIHVRDENQMPTSDRAIFQQVLNLLDQERVDVIRQLSTGARGGENTVEWRGQMLDLNAQMASLATGSSNFPGSINGNSPDLIEALAIKMRDNGIKPEIEVFDLAMISNAKRLLKKGILVGPLHFNLVMNVPGSVEGSPKNLMFLADSLPEGSTWTLTGVGRPHVQLAAMAIAMGGHVRTGLEDVVEYEKGIPATNAMLVERIVKLAQAMGRAIATPEEARRILNLA</sequence>
<reference evidence="1" key="1">
    <citation type="submission" date="2019-08" db="EMBL/GenBank/DDBJ databases">
        <title>Genome sequence of Clostridiales bacterium MT110.</title>
        <authorList>
            <person name="Cao J."/>
        </authorList>
    </citation>
    <scope>NUCLEOTIDE SEQUENCE</scope>
    <source>
        <strain evidence="1">MT110</strain>
    </source>
</reference>
<dbReference type="EMBL" id="CP042469">
    <property type="protein sequence ID" value="QOX64269.1"/>
    <property type="molecule type" value="Genomic_DNA"/>
</dbReference>
<evidence type="ECO:0000313" key="1">
    <source>
        <dbReference type="EMBL" id="QOX64269.1"/>
    </source>
</evidence>
<organism evidence="1 2">
    <name type="scientific">Anoxybacterium hadale</name>
    <dbReference type="NCBI Taxonomy" id="3408580"/>
    <lineage>
        <taxon>Bacteria</taxon>
        <taxon>Bacillati</taxon>
        <taxon>Bacillota</taxon>
        <taxon>Clostridia</taxon>
        <taxon>Peptostreptococcales</taxon>
        <taxon>Anaerovoracaceae</taxon>
        <taxon>Anoxybacterium</taxon>
    </lineage>
</organism>
<dbReference type="Proteomes" id="UP000594014">
    <property type="component" value="Chromosome"/>
</dbReference>
<protein>
    <submittedName>
        <fullName evidence="1">3-keto-5-aminohexanoate cleavage protein</fullName>
    </submittedName>
</protein>
<evidence type="ECO:0000313" key="2">
    <source>
        <dbReference type="Proteomes" id="UP000594014"/>
    </source>
</evidence>